<feature type="domain" description="C2H2-type" evidence="3">
    <location>
        <begin position="81"/>
        <end position="108"/>
    </location>
</feature>
<proteinExistence type="predicted"/>
<dbReference type="EMBL" id="OE000759">
    <property type="protein sequence ID" value="CAD7454954.1"/>
    <property type="molecule type" value="Genomic_DNA"/>
</dbReference>
<dbReference type="InterPro" id="IPR036236">
    <property type="entry name" value="Znf_C2H2_sf"/>
</dbReference>
<feature type="compositionally biased region" description="Basic and acidic residues" evidence="2">
    <location>
        <begin position="1439"/>
        <end position="1448"/>
    </location>
</feature>
<feature type="domain" description="C2H2-type" evidence="3">
    <location>
        <begin position="907"/>
        <end position="934"/>
    </location>
</feature>
<feature type="compositionally biased region" description="Polar residues" evidence="2">
    <location>
        <begin position="1449"/>
        <end position="1458"/>
    </location>
</feature>
<dbReference type="InterPro" id="IPR013087">
    <property type="entry name" value="Znf_C2H2_type"/>
</dbReference>
<reference evidence="4" key="1">
    <citation type="submission" date="2020-11" db="EMBL/GenBank/DDBJ databases">
        <authorList>
            <person name="Tran Van P."/>
        </authorList>
    </citation>
    <scope>NUCLEOTIDE SEQUENCE</scope>
</reference>
<dbReference type="InterPro" id="IPR039149">
    <property type="entry name" value="ZNF800"/>
</dbReference>
<organism evidence="4">
    <name type="scientific">Timema tahoe</name>
    <dbReference type="NCBI Taxonomy" id="61484"/>
    <lineage>
        <taxon>Eukaryota</taxon>
        <taxon>Metazoa</taxon>
        <taxon>Ecdysozoa</taxon>
        <taxon>Arthropoda</taxon>
        <taxon>Hexapoda</taxon>
        <taxon>Insecta</taxon>
        <taxon>Pterygota</taxon>
        <taxon>Neoptera</taxon>
        <taxon>Polyneoptera</taxon>
        <taxon>Phasmatodea</taxon>
        <taxon>Timematodea</taxon>
        <taxon>Timematoidea</taxon>
        <taxon>Timematidae</taxon>
        <taxon>Timema</taxon>
    </lineage>
</organism>
<feature type="compositionally biased region" description="Gly residues" evidence="2">
    <location>
        <begin position="9"/>
        <end position="21"/>
    </location>
</feature>
<evidence type="ECO:0000313" key="4">
    <source>
        <dbReference type="EMBL" id="CAD7454954.1"/>
    </source>
</evidence>
<keyword evidence="1" id="KW-0479">Metal-binding</keyword>
<feature type="region of interest" description="Disordered" evidence="2">
    <location>
        <begin position="1359"/>
        <end position="1398"/>
    </location>
</feature>
<feature type="region of interest" description="Disordered" evidence="2">
    <location>
        <begin position="1"/>
        <end position="47"/>
    </location>
</feature>
<keyword evidence="1" id="KW-0863">Zinc-finger</keyword>
<dbReference type="PROSITE" id="PS00028">
    <property type="entry name" value="ZINC_FINGER_C2H2_1"/>
    <property type="match status" value="3"/>
</dbReference>
<dbReference type="Gene3D" id="3.30.160.60">
    <property type="entry name" value="Classic Zinc Finger"/>
    <property type="match status" value="2"/>
</dbReference>
<dbReference type="Pfam" id="PF00096">
    <property type="entry name" value="zf-C2H2"/>
    <property type="match status" value="1"/>
</dbReference>
<dbReference type="PANTHER" id="PTHR21020">
    <property type="entry name" value="ZINC FINGER PROTEIN 800"/>
    <property type="match status" value="1"/>
</dbReference>
<dbReference type="PROSITE" id="PS50157">
    <property type="entry name" value="ZINC_FINGER_C2H2_2"/>
    <property type="match status" value="4"/>
</dbReference>
<dbReference type="PANTHER" id="PTHR21020:SF0">
    <property type="entry name" value="ZINC FINGER PROTEIN 800"/>
    <property type="match status" value="1"/>
</dbReference>
<dbReference type="SUPFAM" id="SSF57667">
    <property type="entry name" value="beta-beta-alpha zinc fingers"/>
    <property type="match status" value="2"/>
</dbReference>
<sequence length="1533" mass="171780">MSSKTGTKSGKGGKSGVGKSYGGKNPLQSLSVDQNDDPGDRSVQQKPMSISIKSVPQLCKLLQNGTEEVQQVLTNEINIMMECKMCFNIFRSLANLLAHKRFYCQERYGLVFGDLPDKRNKNKVVEDPTLIIQPEPVPPSPTCNREIWRTSDDVSEEEDEEDDLVEWRNKPAEPAILPAFTPILPAGNQKKSLGRVINKLVENAAKNVTGPQKSAADQKPQRHRLVHLDALNHTSAFQTLKFVRSTNNKPFDLISEQVAELTGMMSEKHVVLTPEGQVASENAAALLRLGDVPLQSVQDGHLLLPKDQVCKLCDATFSTRKTLAHHMKMLHDDYRTCYPCPCCKNTFYNNWSVHRHLLKVHRKTNEQIRKLRPQIQKKAFKKLKIDSNSQCSEKAEPSTQSAAVKEQNRIDQENLAWMNNFEGDFELQRCGGCGRRFERRAALISHSQICQKRQMAARNKSKGRRPAPSSDKVDVDSKTDNILVDEPSFKATETMSDNLPSLPSSVQADDETTFRTVTPLSLVPEMFHPFFSPGDSRAMLDGRTRTESHRSDSAEKKIKIEVRKDYDKIIRSESVTSLLSPSHSSSRDDCNRSDAGSVVSSRYYIEDDSDIDNSVDDHDNVMLDKACHDIATKDIADTNQMFQTGSNKQFSGTSFKNMNSVRNLFTSDVNKDDTLRLNEGVRKRNLDKITLSADRHFNLVEINETKKRRLSESIKVECGFIKGSFLSLENSNSSRTNETMPLNEEVIEVNSATDDKHMAKIRDFREQEDDTIVLKTNSLEIRKIVESKDLKNIALAQDKITLDIKKEPVQNNSQEDFGATENISNTENGDGVERKTSVLSMTIRSPNTKKKEELSSPEMNKKVQALITAHADDNTLVMPQPIGKRNEALFNPVMERYMQACINTQKLQCKVCLKKFNKMTNLRRHVAVHIGWKRYRCVVCPYKCFSKYDCDAHVLKAHLKGKDRSAATSMVKLVDNESTRKSDATAPINLDHGGGSSIPYEQKSEQNLISDNMEISLSETCANSSEKSKLDVVVSLGINNAPTKSSTSDQVEKKKALTDGDVSIVRLPDKSTCISEDEACKAHGNDSKEDKEKLCVEISRTESDTSSKEVTKCQSSHLVKLEDVTIEKCAEGLSDLKSSIEPDLVVLRVVDQPNTVTEEAILKSDVSKNSTPDTGVKHKRLGRRKKFTGNFGKMRATRSSSNGSVGVNVLSKARLVRRGKQSSVIDVEPSTICNMKCKKVVCNTNLDCIKLERSFEENPIDEHEPVTNELPPPKEEPDSKLDSPIDEIEMNEEASSEDTRDKLLSDKTKQMVMHVIFGTGDGQECTSDLFMNGDAYNEQSSSDDNSSLRELSVSPNWEELDEVSSPEFHRGFPDNEQPFFFSSSSSSPQKSDLGVAQRPVRNRVKVKKDDFIYDLSDKCLIPKNSEEILAKKLLKKREQVDRSVKESPSKVNIKNTVPASTNDLEPKSIPKLKLVITDVIKQAKQYSIKTDDLKVKESASECKVGKDSMVLSKRKSFRASEAKSTKVPVHEIK</sequence>
<keyword evidence="1" id="KW-0862">Zinc</keyword>
<dbReference type="GO" id="GO:0008270">
    <property type="term" value="F:zinc ion binding"/>
    <property type="evidence" value="ECO:0007669"/>
    <property type="project" value="UniProtKB-KW"/>
</dbReference>
<feature type="region of interest" description="Disordered" evidence="2">
    <location>
        <begin position="453"/>
        <end position="480"/>
    </location>
</feature>
<evidence type="ECO:0000259" key="3">
    <source>
        <dbReference type="PROSITE" id="PS50157"/>
    </source>
</evidence>
<evidence type="ECO:0000256" key="2">
    <source>
        <dbReference type="SAM" id="MobiDB-lite"/>
    </source>
</evidence>
<protein>
    <recommendedName>
        <fullName evidence="3">C2H2-type domain-containing protein</fullName>
    </recommendedName>
</protein>
<feature type="region of interest" description="Disordered" evidence="2">
    <location>
        <begin position="1259"/>
        <end position="1282"/>
    </location>
</feature>
<name>A0A7R9FJX5_9NEOP</name>
<feature type="region of interest" description="Disordered" evidence="2">
    <location>
        <begin position="1439"/>
        <end position="1458"/>
    </location>
</feature>
<gene>
    <name evidence="4" type="ORF">TTEB3V08_LOCUS3043</name>
</gene>
<feature type="domain" description="C2H2-type" evidence="3">
    <location>
        <begin position="338"/>
        <end position="366"/>
    </location>
</feature>
<evidence type="ECO:0000256" key="1">
    <source>
        <dbReference type="PROSITE-ProRule" id="PRU00042"/>
    </source>
</evidence>
<accession>A0A7R9FJX5</accession>
<dbReference type="SMART" id="SM00355">
    <property type="entry name" value="ZnF_C2H2"/>
    <property type="match status" value="6"/>
</dbReference>
<feature type="domain" description="C2H2-type" evidence="3">
    <location>
        <begin position="308"/>
        <end position="336"/>
    </location>
</feature>